<evidence type="ECO:0000256" key="11">
    <source>
        <dbReference type="PIRNR" id="PIRNR001773"/>
    </source>
</evidence>
<dbReference type="AlphaFoldDB" id="A0A1C7M8F7"/>
<dbReference type="InterPro" id="IPR044878">
    <property type="entry name" value="UbiA_sf"/>
</dbReference>
<comment type="caution">
    <text evidence="13">The sequence shown here is derived from an EMBL/GenBank/DDBJ whole genome shotgun (WGS) entry which is preliminary data.</text>
</comment>
<dbReference type="PANTHER" id="PTHR43448">
    <property type="entry name" value="PROTOHEME IX FARNESYLTRANSFERASE, MITOCHONDRIAL"/>
    <property type="match status" value="1"/>
</dbReference>
<evidence type="ECO:0000256" key="1">
    <source>
        <dbReference type="ARBA" id="ARBA00004225"/>
    </source>
</evidence>
<feature type="transmembrane region" description="Helical" evidence="12">
    <location>
        <begin position="169"/>
        <end position="193"/>
    </location>
</feature>
<proteinExistence type="inferred from homology"/>
<keyword evidence="6 12" id="KW-1133">Transmembrane helix</keyword>
<sequence length="423" mass="46037">MSSPLVSYICRNCAANISRFAQTRSASTLAKRPPAKFSSFFLHNNVWAHQPNNATPLASRPTPQTVRGNVVAATSPSLPAYREAEVLTARRLLKIYAQLSKSRLTVLVVLTAMSGVALSPLPTSVPVLLATAIGTALCSASANTLNQLQEVPFDAQMARTRNRPLVRHAVSPLHATGFAIVTGISGPAILWAMVNPTTAFLGAANIALYSGLYTWLKRKSILNTWVGAVVGAIPPLMGWAACGGHLLPSAAHPVVVFLPSFLTSVPMDVSLMDNPLAPFALFMFLFSWQFPHFNSLSHFVRDSYAQAGYKMLCVISPSKNALVSLRYALLFLPICSILVPLSGLTTWTFALTSLVPNLICIEAAWKFWKKGGEKEARRVFQHSLWFMPVVLGLMMFHKRGMDWGSWFGLGEAEKAKEEHGDSA</sequence>
<dbReference type="OMA" id="TKPGIIM"/>
<organism evidence="13 14">
    <name type="scientific">Grifola frondosa</name>
    <name type="common">Maitake</name>
    <name type="synonym">Polyporus frondosus</name>
    <dbReference type="NCBI Taxonomy" id="5627"/>
    <lineage>
        <taxon>Eukaryota</taxon>
        <taxon>Fungi</taxon>
        <taxon>Dikarya</taxon>
        <taxon>Basidiomycota</taxon>
        <taxon>Agaricomycotina</taxon>
        <taxon>Agaricomycetes</taxon>
        <taxon>Polyporales</taxon>
        <taxon>Grifolaceae</taxon>
        <taxon>Grifola</taxon>
    </lineage>
</organism>
<feature type="transmembrane region" description="Helical" evidence="12">
    <location>
        <begin position="379"/>
        <end position="397"/>
    </location>
</feature>
<keyword evidence="5" id="KW-0809">Transit peptide</keyword>
<dbReference type="InterPro" id="IPR016315">
    <property type="entry name" value="Protohaem_IX_farnesylTrfase_mt"/>
</dbReference>
<evidence type="ECO:0000256" key="3">
    <source>
        <dbReference type="ARBA" id="ARBA00022679"/>
    </source>
</evidence>
<evidence type="ECO:0000313" key="14">
    <source>
        <dbReference type="Proteomes" id="UP000092993"/>
    </source>
</evidence>
<keyword evidence="9 11" id="KW-0472">Membrane</keyword>
<keyword evidence="3 11" id="KW-0808">Transferase</keyword>
<dbReference type="Pfam" id="PF01040">
    <property type="entry name" value="UbiA"/>
    <property type="match status" value="1"/>
</dbReference>
<keyword evidence="8 11" id="KW-0350">Heme biosynthesis</keyword>
<dbReference type="PIRSF" id="PIRSF001773">
    <property type="entry name" value="COX10"/>
    <property type="match status" value="1"/>
</dbReference>
<dbReference type="GO" id="GO:0006784">
    <property type="term" value="P:heme A biosynthetic process"/>
    <property type="evidence" value="ECO:0007669"/>
    <property type="project" value="TreeGrafter"/>
</dbReference>
<dbReference type="STRING" id="5627.A0A1C7M8F7"/>
<evidence type="ECO:0000256" key="12">
    <source>
        <dbReference type="SAM" id="Phobius"/>
    </source>
</evidence>
<dbReference type="OrthoDB" id="5211at2759"/>
<comment type="function">
    <text evidence="11">Converts protoheme IX and farnesyl diphosphate to heme O.</text>
</comment>
<gene>
    <name evidence="13" type="primary">COX10</name>
    <name evidence="13" type="ORF">A0H81_07473</name>
</gene>
<evidence type="ECO:0000256" key="7">
    <source>
        <dbReference type="ARBA" id="ARBA00023128"/>
    </source>
</evidence>
<evidence type="ECO:0000256" key="2">
    <source>
        <dbReference type="ARBA" id="ARBA00016335"/>
    </source>
</evidence>
<dbReference type="EC" id="2.5.1.-" evidence="11"/>
<name>A0A1C7M8F7_GRIFR</name>
<accession>A0A1C7M8F7</accession>
<evidence type="ECO:0000256" key="8">
    <source>
        <dbReference type="ARBA" id="ARBA00023133"/>
    </source>
</evidence>
<keyword evidence="14" id="KW-1185">Reference proteome</keyword>
<dbReference type="FunFam" id="1.10.357.140:FF:000004">
    <property type="entry name" value="Protoheme IX farnesyltransferase, mitochondrial"/>
    <property type="match status" value="1"/>
</dbReference>
<feature type="transmembrane region" description="Helical" evidence="12">
    <location>
        <begin position="225"/>
        <end position="247"/>
    </location>
</feature>
<evidence type="ECO:0000256" key="6">
    <source>
        <dbReference type="ARBA" id="ARBA00022989"/>
    </source>
</evidence>
<evidence type="ECO:0000256" key="4">
    <source>
        <dbReference type="ARBA" id="ARBA00022692"/>
    </source>
</evidence>
<feature type="transmembrane region" description="Helical" evidence="12">
    <location>
        <begin position="276"/>
        <end position="300"/>
    </location>
</feature>
<feature type="transmembrane region" description="Helical" evidence="12">
    <location>
        <begin position="347"/>
        <end position="367"/>
    </location>
</feature>
<evidence type="ECO:0000256" key="10">
    <source>
        <dbReference type="ARBA" id="ARBA00030253"/>
    </source>
</evidence>
<dbReference type="Proteomes" id="UP000092993">
    <property type="component" value="Unassembled WGS sequence"/>
</dbReference>
<evidence type="ECO:0000256" key="5">
    <source>
        <dbReference type="ARBA" id="ARBA00022946"/>
    </source>
</evidence>
<protein>
    <recommendedName>
        <fullName evidence="2 11">Protoheme IX farnesyltransferase, mitochondrial</fullName>
        <ecNumber evidence="11">2.5.1.-</ecNumber>
    </recommendedName>
    <alternativeName>
        <fullName evidence="10 11">Heme O synthase</fullName>
    </alternativeName>
</protein>
<evidence type="ECO:0000313" key="13">
    <source>
        <dbReference type="EMBL" id="OBZ72666.1"/>
    </source>
</evidence>
<feature type="transmembrane region" description="Helical" evidence="12">
    <location>
        <begin position="321"/>
        <end position="341"/>
    </location>
</feature>
<dbReference type="PANTHER" id="PTHR43448:SF2">
    <property type="entry name" value="PROTOHEME IX FARNESYLTRANSFERASE, MITOCHONDRIAL"/>
    <property type="match status" value="1"/>
</dbReference>
<dbReference type="Gene3D" id="1.10.357.140">
    <property type="entry name" value="UbiA prenyltransferase"/>
    <property type="match status" value="1"/>
</dbReference>
<comment type="subcellular location">
    <subcellularLocation>
        <location evidence="1">Mitochondrion membrane</location>
        <topology evidence="1">Multi-pass membrane protein</topology>
    </subcellularLocation>
</comment>
<dbReference type="GO" id="GO:0008495">
    <property type="term" value="F:protoheme IX farnesyltransferase activity"/>
    <property type="evidence" value="ECO:0007669"/>
    <property type="project" value="InterPro"/>
</dbReference>
<dbReference type="CDD" id="cd13957">
    <property type="entry name" value="PT_UbiA_Cox10"/>
    <property type="match status" value="1"/>
</dbReference>
<feature type="transmembrane region" description="Helical" evidence="12">
    <location>
        <begin position="199"/>
        <end position="216"/>
    </location>
</feature>
<dbReference type="InterPro" id="IPR000537">
    <property type="entry name" value="UbiA_prenyltransferase"/>
</dbReference>
<reference evidence="13 14" key="1">
    <citation type="submission" date="2016-03" db="EMBL/GenBank/DDBJ databases">
        <title>Whole genome sequencing of Grifola frondosa 9006-11.</title>
        <authorList>
            <person name="Min B."/>
            <person name="Park H."/>
            <person name="Kim J.-G."/>
            <person name="Cho H."/>
            <person name="Oh Y.-L."/>
            <person name="Kong W.-S."/>
            <person name="Choi I.-G."/>
        </authorList>
    </citation>
    <scope>NUCLEOTIDE SEQUENCE [LARGE SCALE GENOMIC DNA]</scope>
    <source>
        <strain evidence="13 14">9006-11</strain>
    </source>
</reference>
<evidence type="ECO:0000256" key="9">
    <source>
        <dbReference type="ARBA" id="ARBA00023136"/>
    </source>
</evidence>
<keyword evidence="7 11" id="KW-0496">Mitochondrion</keyword>
<dbReference type="EMBL" id="LUGG01000009">
    <property type="protein sequence ID" value="OBZ72666.1"/>
    <property type="molecule type" value="Genomic_DNA"/>
</dbReference>
<dbReference type="HAMAP" id="MF_00154">
    <property type="entry name" value="CyoE_CtaB"/>
    <property type="match status" value="1"/>
</dbReference>
<comment type="similarity">
    <text evidence="11">Belongs to the ubiA prenyltransferase family.</text>
</comment>
<dbReference type="InterPro" id="IPR006369">
    <property type="entry name" value="Protohaem_IX_farnesylTrfase"/>
</dbReference>
<keyword evidence="4 12" id="KW-0812">Transmembrane</keyword>
<dbReference type="GO" id="GO:0031966">
    <property type="term" value="C:mitochondrial membrane"/>
    <property type="evidence" value="ECO:0007669"/>
    <property type="project" value="UniProtKB-SubCell"/>
</dbReference>